<dbReference type="OrthoDB" id="61220at2157"/>
<dbReference type="eggNOG" id="arCOG05019">
    <property type="taxonomic scope" value="Archaea"/>
</dbReference>
<dbReference type="InterPro" id="IPR017582">
    <property type="entry name" value="SelU"/>
</dbReference>
<dbReference type="InterPro" id="IPR058840">
    <property type="entry name" value="AAA_SelU"/>
</dbReference>
<dbReference type="PANTHER" id="PTHR30401">
    <property type="entry name" value="TRNA 2-SELENOURIDINE SYNTHASE"/>
    <property type="match status" value="1"/>
</dbReference>
<dbReference type="GeneID" id="5327217"/>
<dbReference type="Pfam" id="PF26341">
    <property type="entry name" value="AAA_SelU"/>
    <property type="match status" value="1"/>
</dbReference>
<dbReference type="RefSeq" id="WP_011973641.1">
    <property type="nucleotide sequence ID" value="NC_009635.1"/>
</dbReference>
<feature type="domain" description="tRNA 2-selenouridine synthase AAA" evidence="1">
    <location>
        <begin position="6"/>
        <end position="134"/>
    </location>
</feature>
<dbReference type="HOGENOM" id="CLU_1259105_0_0_2"/>
<dbReference type="InterPro" id="IPR027417">
    <property type="entry name" value="P-loop_NTPase"/>
</dbReference>
<dbReference type="EMBL" id="CP000743">
    <property type="protein sequence ID" value="ABR56509.1"/>
    <property type="molecule type" value="Genomic_DNA"/>
</dbReference>
<dbReference type="SUPFAM" id="SSF52540">
    <property type="entry name" value="P-loop containing nucleoside triphosphate hydrolases"/>
    <property type="match status" value="1"/>
</dbReference>
<dbReference type="GO" id="GO:0043828">
    <property type="term" value="F:tRNA 2-selenouridine synthase activity"/>
    <property type="evidence" value="ECO:0007669"/>
    <property type="project" value="InterPro"/>
</dbReference>
<dbReference type="Gene3D" id="3.40.50.300">
    <property type="entry name" value="P-loop containing nucleotide triphosphate hydrolases"/>
    <property type="match status" value="1"/>
</dbReference>
<evidence type="ECO:0000313" key="2">
    <source>
        <dbReference type="EMBL" id="ABR56509.1"/>
    </source>
</evidence>
<evidence type="ECO:0000313" key="3">
    <source>
        <dbReference type="Proteomes" id="UP000001106"/>
    </source>
</evidence>
<gene>
    <name evidence="2" type="ordered locus">Maeo_0929</name>
</gene>
<dbReference type="Proteomes" id="UP000001106">
    <property type="component" value="Chromosome"/>
</dbReference>
<proteinExistence type="predicted"/>
<sequence length="225" mass="26295">MIIFGLFGKTGCGKTEILEELKNYHPVIDIEGCGNTRGSILGDLYHLKQNDQKTFDKLLNEQIEKAKEKGYCILEFEGSRIGGNIKLDIPEPFSNLKNYDYCMVINCPYECQIQRLLSYYLPKNEEEKKLLLEKFKTLKTLFKREEKIKFVGEIIELLEKEDYYNSAKLIEEKLYGDAYMRPLKKITVDLDVYNTDLSKSVEIINNFVNEKLTEHNITEHNINKN</sequence>
<organism evidence="2 3">
    <name type="scientific">Methanococcus aeolicus (strain ATCC BAA-1280 / DSM 17508 / OCM 812 / Nankai-3)</name>
    <dbReference type="NCBI Taxonomy" id="419665"/>
    <lineage>
        <taxon>Archaea</taxon>
        <taxon>Methanobacteriati</taxon>
        <taxon>Methanobacteriota</taxon>
        <taxon>Methanomada group</taxon>
        <taxon>Methanococci</taxon>
        <taxon>Methanococcales</taxon>
        <taxon>Methanococcaceae</taxon>
        <taxon>Methanococcus</taxon>
    </lineage>
</organism>
<reference evidence="2" key="1">
    <citation type="submission" date="2007-06" db="EMBL/GenBank/DDBJ databases">
        <title>Complete sequence of Methanococcus aeolicus Nankai-3.</title>
        <authorList>
            <consortium name="US DOE Joint Genome Institute"/>
            <person name="Copeland A."/>
            <person name="Lucas S."/>
            <person name="Lapidus A."/>
            <person name="Barry K."/>
            <person name="Glavina del Rio T."/>
            <person name="Dalin E."/>
            <person name="Tice H."/>
            <person name="Pitluck S."/>
            <person name="Chain P."/>
            <person name="Malfatti S."/>
            <person name="Shin M."/>
            <person name="Vergez L."/>
            <person name="Schmutz J."/>
            <person name="Larimer F."/>
            <person name="Land M."/>
            <person name="Hauser L."/>
            <person name="Kyrpides N."/>
            <person name="Lykidis A."/>
            <person name="Sieprawska-Lupa M."/>
            <person name="Whitman W.B."/>
            <person name="Richardson P."/>
        </authorList>
    </citation>
    <scope>NUCLEOTIDE SEQUENCE [LARGE SCALE GENOMIC DNA]</scope>
    <source>
        <strain evidence="2">Nankai-3</strain>
    </source>
</reference>
<dbReference type="AlphaFoldDB" id="A6UVI7"/>
<dbReference type="NCBIfam" id="TIGR04569">
    <property type="entry name" value="arch_SelU_Cterm"/>
    <property type="match status" value="1"/>
</dbReference>
<dbReference type="STRING" id="419665.Maeo_0929"/>
<dbReference type="PANTHER" id="PTHR30401:SF0">
    <property type="entry name" value="TRNA 2-SELENOURIDINE SYNTHASE"/>
    <property type="match status" value="1"/>
</dbReference>
<dbReference type="GO" id="GO:0002098">
    <property type="term" value="P:tRNA wobble uridine modification"/>
    <property type="evidence" value="ECO:0007669"/>
    <property type="project" value="InterPro"/>
</dbReference>
<dbReference type="KEGG" id="mae:Maeo_0929"/>
<name>A6UVI7_META3</name>
<evidence type="ECO:0000259" key="1">
    <source>
        <dbReference type="Pfam" id="PF26341"/>
    </source>
</evidence>
<dbReference type="InterPro" id="IPR030815">
    <property type="entry name" value="Arch_SelU_Cterm"/>
</dbReference>
<keyword evidence="3" id="KW-1185">Reference proteome</keyword>
<accession>A6UVI7</accession>
<protein>
    <recommendedName>
        <fullName evidence="1">tRNA 2-selenouridine synthase AAA domain-containing protein</fullName>
    </recommendedName>
</protein>